<reference evidence="2 3" key="1">
    <citation type="journal article" date="2022" name="Nat. Genet.">
        <title>Improved pea reference genome and pan-genome highlight genomic features and evolutionary characteristics.</title>
        <authorList>
            <person name="Yang T."/>
            <person name="Liu R."/>
            <person name="Luo Y."/>
            <person name="Hu S."/>
            <person name="Wang D."/>
            <person name="Wang C."/>
            <person name="Pandey M.K."/>
            <person name="Ge S."/>
            <person name="Xu Q."/>
            <person name="Li N."/>
            <person name="Li G."/>
            <person name="Huang Y."/>
            <person name="Saxena R.K."/>
            <person name="Ji Y."/>
            <person name="Li M."/>
            <person name="Yan X."/>
            <person name="He Y."/>
            <person name="Liu Y."/>
            <person name="Wang X."/>
            <person name="Xiang C."/>
            <person name="Varshney R.K."/>
            <person name="Ding H."/>
            <person name="Gao S."/>
            <person name="Zong X."/>
        </authorList>
    </citation>
    <scope>NUCLEOTIDE SEQUENCE [LARGE SCALE GENOMIC DNA]</scope>
    <source>
        <strain evidence="2 3">cv. Zhongwan 6</strain>
    </source>
</reference>
<dbReference type="AlphaFoldDB" id="A0A9D4VL43"/>
<dbReference type="Proteomes" id="UP001058974">
    <property type="component" value="Chromosome 7"/>
</dbReference>
<name>A0A9D4VL43_PEA</name>
<gene>
    <name evidence="2" type="ORF">KIW84_072488</name>
</gene>
<dbReference type="EMBL" id="JAMSHJ010000007">
    <property type="protein sequence ID" value="KAI5385903.1"/>
    <property type="molecule type" value="Genomic_DNA"/>
</dbReference>
<dbReference type="Gramene" id="Psat07G0248800-T1">
    <property type="protein sequence ID" value="KAI5385903.1"/>
    <property type="gene ID" value="KIW84_072488"/>
</dbReference>
<evidence type="ECO:0000256" key="1">
    <source>
        <dbReference type="SAM" id="MobiDB-lite"/>
    </source>
</evidence>
<comment type="caution">
    <text evidence="2">The sequence shown here is derived from an EMBL/GenBank/DDBJ whole genome shotgun (WGS) entry which is preliminary data.</text>
</comment>
<evidence type="ECO:0000313" key="3">
    <source>
        <dbReference type="Proteomes" id="UP001058974"/>
    </source>
</evidence>
<organism evidence="2 3">
    <name type="scientific">Pisum sativum</name>
    <name type="common">Garden pea</name>
    <name type="synonym">Lathyrus oleraceus</name>
    <dbReference type="NCBI Taxonomy" id="3888"/>
    <lineage>
        <taxon>Eukaryota</taxon>
        <taxon>Viridiplantae</taxon>
        <taxon>Streptophyta</taxon>
        <taxon>Embryophyta</taxon>
        <taxon>Tracheophyta</taxon>
        <taxon>Spermatophyta</taxon>
        <taxon>Magnoliopsida</taxon>
        <taxon>eudicotyledons</taxon>
        <taxon>Gunneridae</taxon>
        <taxon>Pentapetalae</taxon>
        <taxon>rosids</taxon>
        <taxon>fabids</taxon>
        <taxon>Fabales</taxon>
        <taxon>Fabaceae</taxon>
        <taxon>Papilionoideae</taxon>
        <taxon>50 kb inversion clade</taxon>
        <taxon>NPAAA clade</taxon>
        <taxon>Hologalegina</taxon>
        <taxon>IRL clade</taxon>
        <taxon>Fabeae</taxon>
        <taxon>Lathyrus</taxon>
    </lineage>
</organism>
<accession>A0A9D4VL43</accession>
<feature type="compositionally biased region" description="Acidic residues" evidence="1">
    <location>
        <begin position="121"/>
        <end position="135"/>
    </location>
</feature>
<keyword evidence="3" id="KW-1185">Reference proteome</keyword>
<sequence length="135" mass="15580">MGLLIASRVRIPNVVPFEIKTKVNDTYVDKFCLDKKKKRRQVEKTGKTLSNTLKYGDWDPRLRQAFTFTWDQNDSNHMAVISLHDSFYRKRKLATKMRMMKKRLKRKMKKGTPGGSKTTSDDDTTSDDGEGMGGE</sequence>
<feature type="region of interest" description="Disordered" evidence="1">
    <location>
        <begin position="102"/>
        <end position="135"/>
    </location>
</feature>
<proteinExistence type="predicted"/>
<protein>
    <submittedName>
        <fullName evidence="2">Uncharacterized protein</fullName>
    </submittedName>
</protein>
<evidence type="ECO:0000313" key="2">
    <source>
        <dbReference type="EMBL" id="KAI5385903.1"/>
    </source>
</evidence>